<dbReference type="Pfam" id="PF07992">
    <property type="entry name" value="Pyr_redox_2"/>
    <property type="match status" value="1"/>
</dbReference>
<dbReference type="Gene3D" id="3.50.50.60">
    <property type="entry name" value="FAD/NAD(P)-binding domain"/>
    <property type="match status" value="2"/>
</dbReference>
<dbReference type="PRINTS" id="PR00368">
    <property type="entry name" value="FADPNR"/>
</dbReference>
<dbReference type="PRINTS" id="PR00469">
    <property type="entry name" value="PNDRDTASEII"/>
</dbReference>
<evidence type="ECO:0000313" key="3">
    <source>
        <dbReference type="EMBL" id="RGC25358.1"/>
    </source>
</evidence>
<dbReference type="SUPFAM" id="SSF51905">
    <property type="entry name" value="FAD/NAD(P)-binding domain"/>
    <property type="match status" value="1"/>
</dbReference>
<protein>
    <submittedName>
        <fullName evidence="3">FAD-dependent oxidoreductase</fullName>
    </submittedName>
</protein>
<reference evidence="3 4" key="1">
    <citation type="submission" date="2018-08" db="EMBL/GenBank/DDBJ databases">
        <title>A genome reference for cultivated species of the human gut microbiota.</title>
        <authorList>
            <person name="Zou Y."/>
            <person name="Xue W."/>
            <person name="Luo G."/>
        </authorList>
    </citation>
    <scope>NUCLEOTIDE SEQUENCE [LARGE SCALE GENOMIC DNA]</scope>
    <source>
        <strain evidence="3 4">AF19-21</strain>
    </source>
</reference>
<gene>
    <name evidence="3" type="ORF">DWX41_20365</name>
</gene>
<accession>A0A3E2WFX2</accession>
<proteinExistence type="predicted"/>
<dbReference type="PANTHER" id="PTHR42949:SF3">
    <property type="entry name" value="ANAEROBIC GLYCEROL-3-PHOSPHATE DEHYDROGENASE SUBUNIT B"/>
    <property type="match status" value="1"/>
</dbReference>
<feature type="domain" description="FAD/NAD(P)-binding" evidence="2">
    <location>
        <begin position="4"/>
        <end position="298"/>
    </location>
</feature>
<dbReference type="EMBL" id="QVIA01000032">
    <property type="protein sequence ID" value="RGC25358.1"/>
    <property type="molecule type" value="Genomic_DNA"/>
</dbReference>
<keyword evidence="1" id="KW-0560">Oxidoreductase</keyword>
<dbReference type="PANTHER" id="PTHR42949">
    <property type="entry name" value="ANAEROBIC GLYCEROL-3-PHOSPHATE DEHYDROGENASE SUBUNIT B"/>
    <property type="match status" value="1"/>
</dbReference>
<evidence type="ECO:0000256" key="1">
    <source>
        <dbReference type="ARBA" id="ARBA00023002"/>
    </source>
</evidence>
<sequence length="450" mass="48478">MKAYDVIIIGGGPAGLAAAISADKQGAKVLLIEREARLGGILKQCIHDGFGLVRFGEKLSGPEYVERFLGEFRERKIEAELLTFVTKMVKKDGVFALTAVNRRGVQQYMTKALVLATGCRERTAKQVQIHGTRPAGIMTAGTAQHFVNLHGKMPTERCVILGSGDIGLIMARRLTLEGARVLGVYEVKPEPSGLTRNIVQCLEDYEIPLHLSHTVTRVFGEGRLTAVEVAEVDEHMNPIESTKKRIACDALILSVGLIPENEMAEKLGIRLDSRTKGPLCDNHFMTETAGVFSCGNALHVNDLVDYVSESGELAGTAAAKYAFEASCGGNGTVPEGTADSGAGSRTETAGSVTAEKAAELELSVDSSLQYIVPQKLCIGTGGEKVVFYFRSRESIAVGNFVFTVNGKEVFTKRYRNLKPPEMERLELELSLFGAAPGSRIEAAVRKEAGA</sequence>
<dbReference type="GO" id="GO:0016491">
    <property type="term" value="F:oxidoreductase activity"/>
    <property type="evidence" value="ECO:0007669"/>
    <property type="project" value="UniProtKB-KW"/>
</dbReference>
<evidence type="ECO:0000313" key="4">
    <source>
        <dbReference type="Proteomes" id="UP000261111"/>
    </source>
</evidence>
<dbReference type="InterPro" id="IPR051691">
    <property type="entry name" value="Metab_Enz_Cyan_OpOx_G3PDH"/>
</dbReference>
<dbReference type="InterPro" id="IPR023753">
    <property type="entry name" value="FAD/NAD-binding_dom"/>
</dbReference>
<dbReference type="GeneID" id="93334736"/>
<dbReference type="RefSeq" id="WP_025656948.1">
    <property type="nucleotide sequence ID" value="NZ_QVIA01000032.1"/>
</dbReference>
<dbReference type="Proteomes" id="UP000261111">
    <property type="component" value="Unassembled WGS sequence"/>
</dbReference>
<comment type="caution">
    <text evidence="3">The sequence shown here is derived from an EMBL/GenBank/DDBJ whole genome shotgun (WGS) entry which is preliminary data.</text>
</comment>
<dbReference type="AlphaFoldDB" id="A0A3E2WFX2"/>
<name>A0A3E2WFX2_9FIRM</name>
<evidence type="ECO:0000259" key="2">
    <source>
        <dbReference type="Pfam" id="PF07992"/>
    </source>
</evidence>
<organism evidence="3 4">
    <name type="scientific">Hungatella hathewayi</name>
    <dbReference type="NCBI Taxonomy" id="154046"/>
    <lineage>
        <taxon>Bacteria</taxon>
        <taxon>Bacillati</taxon>
        <taxon>Bacillota</taxon>
        <taxon>Clostridia</taxon>
        <taxon>Lachnospirales</taxon>
        <taxon>Lachnospiraceae</taxon>
        <taxon>Hungatella</taxon>
    </lineage>
</organism>
<dbReference type="InterPro" id="IPR036188">
    <property type="entry name" value="FAD/NAD-bd_sf"/>
</dbReference>